<feature type="disulfide bond" evidence="1">
    <location>
        <begin position="195"/>
        <end position="205"/>
    </location>
</feature>
<reference evidence="4" key="2">
    <citation type="submission" date="2015-01" db="EMBL/GenBank/DDBJ databases">
        <title>Evolutionary Origins and Diversification of the Mycorrhizal Mutualists.</title>
        <authorList>
            <consortium name="DOE Joint Genome Institute"/>
            <consortium name="Mycorrhizal Genomics Consortium"/>
            <person name="Kohler A."/>
            <person name="Kuo A."/>
            <person name="Nagy L.G."/>
            <person name="Floudas D."/>
            <person name="Copeland A."/>
            <person name="Barry K.W."/>
            <person name="Cichocki N."/>
            <person name="Veneault-Fourrey C."/>
            <person name="LaButti K."/>
            <person name="Lindquist E.A."/>
            <person name="Lipzen A."/>
            <person name="Lundell T."/>
            <person name="Morin E."/>
            <person name="Murat C."/>
            <person name="Riley R."/>
            <person name="Ohm R."/>
            <person name="Sun H."/>
            <person name="Tunlid A."/>
            <person name="Henrissat B."/>
            <person name="Grigoriev I.V."/>
            <person name="Hibbett D.S."/>
            <person name="Martin F."/>
        </authorList>
    </citation>
    <scope>NUCLEOTIDE SEQUENCE [LARGE SCALE GENOMIC DNA]</scope>
    <source>
        <strain evidence="4">MUT 4182</strain>
    </source>
</reference>
<dbReference type="Proteomes" id="UP000054248">
    <property type="component" value="Unassembled WGS sequence"/>
</dbReference>
<sequence>MGGPHSIILGAMGVLSPVVTGRIFTVTNACAYPIWPAINVGTLAPSVAKGWQADPGSTITFPVPGTWTSGRIWARTECDFTTDPGPSSCVTGGCNGGLFCHAIAGTGDPPASLAEFTLGASDGNDWYDVSLVDGFNIPVTITNDQGCPVASCPVDLNPSCPQALRGPVNALTGVPFGCKSDCLVDPNPTNSPSCCSGSYSTPQTCPPTGVPNYQYFKSSCPNSYVYAYDESSGTALFTCPSSKNANYNITFCPAP</sequence>
<keyword evidence="4" id="KW-1185">Reference proteome</keyword>
<feature type="disulfide bond" evidence="1">
    <location>
        <begin position="147"/>
        <end position="239"/>
    </location>
</feature>
<accession>A0A0C3LFJ8</accession>
<evidence type="ECO:0000256" key="1">
    <source>
        <dbReference type="PIRSR" id="PIRSR002703-1"/>
    </source>
</evidence>
<dbReference type="Pfam" id="PF00314">
    <property type="entry name" value="Thaumatin"/>
    <property type="match status" value="1"/>
</dbReference>
<feature type="disulfide bond" evidence="1">
    <location>
        <begin position="30"/>
        <end position="252"/>
    </location>
</feature>
<dbReference type="PANTHER" id="PTHR31048">
    <property type="entry name" value="OS03G0233200 PROTEIN"/>
    <property type="match status" value="1"/>
</dbReference>
<evidence type="ECO:0000256" key="2">
    <source>
        <dbReference type="SAM" id="SignalP"/>
    </source>
</evidence>
<feature type="disulfide bond" evidence="1">
    <location>
        <begin position="182"/>
        <end position="194"/>
    </location>
</feature>
<name>A0A0C3LFJ8_9AGAM</name>
<dbReference type="PRINTS" id="PR00347">
    <property type="entry name" value="THAUMATIN"/>
</dbReference>
<feature type="disulfide bond" evidence="1">
    <location>
        <begin position="160"/>
        <end position="178"/>
    </location>
</feature>
<feature type="disulfide bond" evidence="1">
    <location>
        <begin position="152"/>
        <end position="220"/>
    </location>
</feature>
<organism evidence="3 4">
    <name type="scientific">Tulasnella calospora MUT 4182</name>
    <dbReference type="NCBI Taxonomy" id="1051891"/>
    <lineage>
        <taxon>Eukaryota</taxon>
        <taxon>Fungi</taxon>
        <taxon>Dikarya</taxon>
        <taxon>Basidiomycota</taxon>
        <taxon>Agaricomycotina</taxon>
        <taxon>Agaricomycetes</taxon>
        <taxon>Cantharellales</taxon>
        <taxon>Tulasnellaceae</taxon>
        <taxon>Tulasnella</taxon>
    </lineage>
</organism>
<dbReference type="EMBL" id="KN822953">
    <property type="protein sequence ID" value="KIO32723.1"/>
    <property type="molecule type" value="Genomic_DNA"/>
</dbReference>
<gene>
    <name evidence="3" type="ORF">M407DRAFT_18482</name>
</gene>
<dbReference type="Gene3D" id="2.60.110.10">
    <property type="entry name" value="Thaumatin"/>
    <property type="match status" value="1"/>
</dbReference>
<dbReference type="STRING" id="1051891.A0A0C3LFJ8"/>
<keyword evidence="2" id="KW-0732">Signal</keyword>
<dbReference type="OrthoDB" id="430315at2759"/>
<dbReference type="SMART" id="SM00205">
    <property type="entry name" value="THN"/>
    <property type="match status" value="1"/>
</dbReference>
<dbReference type="SUPFAM" id="SSF49870">
    <property type="entry name" value="Osmotin, thaumatin-like protein"/>
    <property type="match status" value="1"/>
</dbReference>
<feature type="signal peptide" evidence="2">
    <location>
        <begin position="1"/>
        <end position="21"/>
    </location>
</feature>
<feature type="disulfide bond" evidence="1">
    <location>
        <begin position="78"/>
        <end position="89"/>
    </location>
</feature>
<evidence type="ECO:0000313" key="4">
    <source>
        <dbReference type="Proteomes" id="UP000054248"/>
    </source>
</evidence>
<proteinExistence type="predicted"/>
<evidence type="ECO:0008006" key="5">
    <source>
        <dbReference type="Google" id="ProtNLM"/>
    </source>
</evidence>
<dbReference type="HOGENOM" id="CLU_043181_4_0_1"/>
<dbReference type="InterPro" id="IPR001938">
    <property type="entry name" value="Thaumatin"/>
</dbReference>
<dbReference type="AlphaFoldDB" id="A0A0C3LFJ8"/>
<feature type="chain" id="PRO_5002166517" description="Thaumatin-like protein" evidence="2">
    <location>
        <begin position="22"/>
        <end position="255"/>
    </location>
</feature>
<dbReference type="PIRSF" id="PIRSF002703">
    <property type="entry name" value="Thaumatin"/>
    <property type="match status" value="1"/>
</dbReference>
<keyword evidence="1" id="KW-1015">Disulfide bond</keyword>
<dbReference type="InterPro" id="IPR037176">
    <property type="entry name" value="Osmotin/thaumatin-like_sf"/>
</dbReference>
<dbReference type="PROSITE" id="PS51367">
    <property type="entry name" value="THAUMATIN_2"/>
    <property type="match status" value="1"/>
</dbReference>
<protein>
    <recommendedName>
        <fullName evidence="5">Thaumatin-like protein</fullName>
    </recommendedName>
</protein>
<feature type="disulfide bond" evidence="1">
    <location>
        <begin position="94"/>
        <end position="100"/>
    </location>
</feature>
<evidence type="ECO:0000313" key="3">
    <source>
        <dbReference type="EMBL" id="KIO32723.1"/>
    </source>
</evidence>
<reference evidence="3 4" key="1">
    <citation type="submission" date="2014-04" db="EMBL/GenBank/DDBJ databases">
        <authorList>
            <consortium name="DOE Joint Genome Institute"/>
            <person name="Kuo A."/>
            <person name="Girlanda M."/>
            <person name="Perotto S."/>
            <person name="Kohler A."/>
            <person name="Nagy L.G."/>
            <person name="Floudas D."/>
            <person name="Copeland A."/>
            <person name="Barry K.W."/>
            <person name="Cichocki N."/>
            <person name="Veneault-Fourrey C."/>
            <person name="LaButti K."/>
            <person name="Lindquist E.A."/>
            <person name="Lipzen A."/>
            <person name="Lundell T."/>
            <person name="Morin E."/>
            <person name="Murat C."/>
            <person name="Sun H."/>
            <person name="Tunlid A."/>
            <person name="Henrissat B."/>
            <person name="Grigoriev I.V."/>
            <person name="Hibbett D.S."/>
            <person name="Martin F."/>
            <person name="Nordberg H.P."/>
            <person name="Cantor M.N."/>
            <person name="Hua S.X."/>
        </authorList>
    </citation>
    <scope>NUCLEOTIDE SEQUENCE [LARGE SCALE GENOMIC DNA]</scope>
    <source>
        <strain evidence="3 4">MUT 4182</strain>
    </source>
</reference>